<reference evidence="1 2" key="1">
    <citation type="submission" date="2024-11" db="EMBL/GenBank/DDBJ databases">
        <authorList>
            <person name="Heng Y.C."/>
            <person name="Lim A.C.H."/>
            <person name="Lee J.K.Y."/>
            <person name="Kittelmann S."/>
        </authorList>
    </citation>
    <scope>NUCLEOTIDE SEQUENCE [LARGE SCALE GENOMIC DNA]</scope>
    <source>
        <strain evidence="1 2">WILCCON 0114</strain>
    </source>
</reference>
<accession>A0ABW8TNT5</accession>
<proteinExistence type="predicted"/>
<dbReference type="RefSeq" id="WP_406789331.1">
    <property type="nucleotide sequence ID" value="NZ_JBJIAA010000019.1"/>
</dbReference>
<name>A0ABW8TNT5_9CLOT</name>
<evidence type="ECO:0000313" key="1">
    <source>
        <dbReference type="EMBL" id="MFL0252674.1"/>
    </source>
</evidence>
<organism evidence="1 2">
    <name type="scientific">Clostridium neuense</name>
    <dbReference type="NCBI Taxonomy" id="1728934"/>
    <lineage>
        <taxon>Bacteria</taxon>
        <taxon>Bacillati</taxon>
        <taxon>Bacillota</taxon>
        <taxon>Clostridia</taxon>
        <taxon>Eubacteriales</taxon>
        <taxon>Clostridiaceae</taxon>
        <taxon>Clostridium</taxon>
    </lineage>
</organism>
<sequence>MYDECNFLDELPRFIGQTVTIYTTSGGESGFGFTGVLVAINNSFVRLITQIGPAPGCALGSCCGGGYGYKGGRNYYGGEYGKGEYGKGEYGNGYGRCGNYGRIDCNFNSLGSIVDIPLNRIASFVHNAIGSGI</sequence>
<comment type="caution">
    <text evidence="1">The sequence shown here is derived from an EMBL/GenBank/DDBJ whole genome shotgun (WGS) entry which is preliminary data.</text>
</comment>
<evidence type="ECO:0000313" key="2">
    <source>
        <dbReference type="Proteomes" id="UP001623592"/>
    </source>
</evidence>
<dbReference type="EMBL" id="JBJIAA010000019">
    <property type="protein sequence ID" value="MFL0252674.1"/>
    <property type="molecule type" value="Genomic_DNA"/>
</dbReference>
<protein>
    <submittedName>
        <fullName evidence="1">Uncharacterized protein</fullName>
    </submittedName>
</protein>
<gene>
    <name evidence="1" type="ORF">ACJDT4_19860</name>
</gene>
<keyword evidence="2" id="KW-1185">Reference proteome</keyword>
<dbReference type="Proteomes" id="UP001623592">
    <property type="component" value="Unassembled WGS sequence"/>
</dbReference>